<dbReference type="InterPro" id="IPR038635">
    <property type="entry name" value="CCR4-NOT_su2/3/5_C_sf"/>
</dbReference>
<feature type="compositionally biased region" description="Polar residues" evidence="1">
    <location>
        <begin position="436"/>
        <end position="456"/>
    </location>
</feature>
<comment type="caution">
    <text evidence="3">The sequence shown here is derived from an EMBL/GenBank/DDBJ whole genome shotgun (WGS) entry which is preliminary data.</text>
</comment>
<accession>A0A6L2KRD0</accession>
<protein>
    <submittedName>
        <fullName evidence="3">Alpha/beta hydrolases superfamily protein</fullName>
    </submittedName>
</protein>
<dbReference type="InterPro" id="IPR022742">
    <property type="entry name" value="Hydrolase_4"/>
</dbReference>
<dbReference type="Pfam" id="PF12146">
    <property type="entry name" value="Hydrolase_4"/>
    <property type="match status" value="1"/>
</dbReference>
<feature type="region of interest" description="Disordered" evidence="1">
    <location>
        <begin position="424"/>
        <end position="456"/>
    </location>
</feature>
<name>A0A6L2KRD0_TANCI</name>
<evidence type="ECO:0000256" key="1">
    <source>
        <dbReference type="SAM" id="MobiDB-lite"/>
    </source>
</evidence>
<dbReference type="PANTHER" id="PTHR42886:SF38">
    <property type="entry name" value="ALPHA_BETA-HYDROLASES SUPERFAMILY PROTEIN"/>
    <property type="match status" value="1"/>
</dbReference>
<keyword evidence="3" id="KW-0378">Hydrolase</keyword>
<dbReference type="AlphaFoldDB" id="A0A6L2KRD0"/>
<evidence type="ECO:0000313" key="3">
    <source>
        <dbReference type="EMBL" id="GEU52093.1"/>
    </source>
</evidence>
<reference evidence="3" key="1">
    <citation type="journal article" date="2019" name="Sci. Rep.">
        <title>Draft genome of Tanacetum cinerariifolium, the natural source of mosquito coil.</title>
        <authorList>
            <person name="Yamashiro T."/>
            <person name="Shiraishi A."/>
            <person name="Satake H."/>
            <person name="Nakayama K."/>
        </authorList>
    </citation>
    <scope>NUCLEOTIDE SEQUENCE</scope>
</reference>
<dbReference type="Gene3D" id="2.30.30.1020">
    <property type="entry name" value="CCR4-NOT complex subunit 2/3/5, C-terminal domain"/>
    <property type="match status" value="1"/>
</dbReference>
<proteinExistence type="predicted"/>
<dbReference type="EMBL" id="BKCJ010002964">
    <property type="protein sequence ID" value="GEU52093.1"/>
    <property type="molecule type" value="Genomic_DNA"/>
</dbReference>
<evidence type="ECO:0000259" key="2">
    <source>
        <dbReference type="Pfam" id="PF12146"/>
    </source>
</evidence>
<dbReference type="InterPro" id="IPR029058">
    <property type="entry name" value="AB_hydrolase_fold"/>
</dbReference>
<organism evidence="3">
    <name type="scientific">Tanacetum cinerariifolium</name>
    <name type="common">Dalmatian daisy</name>
    <name type="synonym">Chrysanthemum cinerariifolium</name>
    <dbReference type="NCBI Taxonomy" id="118510"/>
    <lineage>
        <taxon>Eukaryota</taxon>
        <taxon>Viridiplantae</taxon>
        <taxon>Streptophyta</taxon>
        <taxon>Embryophyta</taxon>
        <taxon>Tracheophyta</taxon>
        <taxon>Spermatophyta</taxon>
        <taxon>Magnoliopsida</taxon>
        <taxon>eudicotyledons</taxon>
        <taxon>Gunneridae</taxon>
        <taxon>Pentapetalae</taxon>
        <taxon>asterids</taxon>
        <taxon>campanulids</taxon>
        <taxon>Asterales</taxon>
        <taxon>Asteraceae</taxon>
        <taxon>Asteroideae</taxon>
        <taxon>Anthemideae</taxon>
        <taxon>Anthemidinae</taxon>
        <taxon>Tanacetum</taxon>
    </lineage>
</organism>
<gene>
    <name evidence="3" type="ORF">Tci_024071</name>
</gene>
<dbReference type="Gene3D" id="3.40.50.1820">
    <property type="entry name" value="alpha/beta hydrolase"/>
    <property type="match status" value="1"/>
</dbReference>
<dbReference type="SUPFAM" id="SSF53474">
    <property type="entry name" value="alpha/beta-Hydrolases"/>
    <property type="match status" value="1"/>
</dbReference>
<sequence>MKKIHHKREIILNKYKENLVGILHETGSKEVVIVCHGYRSYKDKIPMVNRNLDVAFANKGISAFRFDFAGNGDSGGSFQYGNNYREVDDFQSVIQCFEQEKRFVTAIIGYSKGGNVVLFYALRFKDVNNVVNISGRFDIGRGIEGRLGKDYLKRMKQYGFIDVANRKGATYQLIPQNPQSRTYEISTPSSGSKDLVLLTYNIMPFDLPSLSSLLLYLVLFSLERVKDVKVKLEDLLSKLGTFHSAVVFLGALNQNAVHPLVALENTVFYRERAAGMYLLLPYALTQVMDVTPPKWATAVYDVPGVLLHNITAEDTRERPLNVSFENSFFDPNSSSGTMMMVFSSDDDDDDDMLTPIVENIIINFCTQGQVHGRPEIATRLEYSPSYASCFGGNKQFSAQNPLMQQVVWVEHTQLVLTQQHPLMSTSSKDTVDEMDQQQSLSDDEATNSAQNVSVSKNAANEEDLKVAYASDMWFGTDTLFFDFYYQQYLAAKELKKPSWSDEM</sequence>
<dbReference type="GO" id="GO:0016787">
    <property type="term" value="F:hydrolase activity"/>
    <property type="evidence" value="ECO:0007669"/>
    <property type="project" value="UniProtKB-KW"/>
</dbReference>
<dbReference type="PANTHER" id="PTHR42886">
    <property type="entry name" value="RE40534P-RELATED"/>
    <property type="match status" value="1"/>
</dbReference>
<feature type="domain" description="Serine aminopeptidase S33" evidence="2">
    <location>
        <begin position="28"/>
        <end position="141"/>
    </location>
</feature>